<protein>
    <submittedName>
        <fullName evidence="1">Uncharacterized protein</fullName>
    </submittedName>
</protein>
<reference evidence="1 2" key="1">
    <citation type="submission" date="2015-08" db="EMBL/GenBank/DDBJ databases">
        <title>Next Generation Sequencing and Analysis of the Genome of Puccinia sorghi L Schw, the Causal Agent of Maize Common Rust.</title>
        <authorList>
            <person name="Rochi L."/>
            <person name="Burguener G."/>
            <person name="Darino M."/>
            <person name="Turjanski A."/>
            <person name="Kreff E."/>
            <person name="Dieguez M.J."/>
            <person name="Sacco F."/>
        </authorList>
    </citation>
    <scope>NUCLEOTIDE SEQUENCE [LARGE SCALE GENOMIC DNA]</scope>
    <source>
        <strain evidence="1 2">RO10H11247</strain>
    </source>
</reference>
<evidence type="ECO:0000313" key="2">
    <source>
        <dbReference type="Proteomes" id="UP000037035"/>
    </source>
</evidence>
<dbReference type="Proteomes" id="UP000037035">
    <property type="component" value="Unassembled WGS sequence"/>
</dbReference>
<organism evidence="1 2">
    <name type="scientific">Puccinia sorghi</name>
    <dbReference type="NCBI Taxonomy" id="27349"/>
    <lineage>
        <taxon>Eukaryota</taxon>
        <taxon>Fungi</taxon>
        <taxon>Dikarya</taxon>
        <taxon>Basidiomycota</taxon>
        <taxon>Pucciniomycotina</taxon>
        <taxon>Pucciniomycetes</taxon>
        <taxon>Pucciniales</taxon>
        <taxon>Pucciniaceae</taxon>
        <taxon>Puccinia</taxon>
    </lineage>
</organism>
<name>A0A0L6UNX2_9BASI</name>
<dbReference type="VEuPathDB" id="FungiDB:VP01_4531g3"/>
<sequence length="79" mass="9249">MNKFCQLQRLKAQRGLDCSLEEKDKVKPGVKFEMDPKAYDDIQKFFQEAIPDLRAESNLRNSSNSKVLSRLRRWKGTES</sequence>
<dbReference type="AlphaFoldDB" id="A0A0L6UNX2"/>
<dbReference type="EMBL" id="LAVV01009648">
    <property type="protein sequence ID" value="KNZ50243.1"/>
    <property type="molecule type" value="Genomic_DNA"/>
</dbReference>
<keyword evidence="2" id="KW-1185">Reference proteome</keyword>
<comment type="caution">
    <text evidence="1">The sequence shown here is derived from an EMBL/GenBank/DDBJ whole genome shotgun (WGS) entry which is preliminary data.</text>
</comment>
<gene>
    <name evidence="1" type="ORF">VP01_4531g3</name>
</gene>
<accession>A0A0L6UNX2</accession>
<proteinExistence type="predicted"/>
<dbReference type="OrthoDB" id="2518693at2759"/>
<evidence type="ECO:0000313" key="1">
    <source>
        <dbReference type="EMBL" id="KNZ50243.1"/>
    </source>
</evidence>